<evidence type="ECO:0000313" key="1">
    <source>
        <dbReference type="EMBL" id="RJG52556.1"/>
    </source>
</evidence>
<reference evidence="1 2" key="1">
    <citation type="submission" date="2018-08" db="EMBL/GenBank/DDBJ databases">
        <title>Sphingobium sp. EO9.</title>
        <authorList>
            <person name="Park Y."/>
            <person name="Kim K.H."/>
            <person name="Jeon C.O."/>
        </authorList>
    </citation>
    <scope>NUCLEOTIDE SEQUENCE [LARGE SCALE GENOMIC DNA]</scope>
    <source>
        <strain evidence="1 2">EO9</strain>
    </source>
</reference>
<comment type="caution">
    <text evidence="1">The sequence shown here is derived from an EMBL/GenBank/DDBJ whole genome shotgun (WGS) entry which is preliminary data.</text>
</comment>
<name>A0A418YMY2_9SPHN</name>
<dbReference type="Pfam" id="PF21810">
    <property type="entry name" value="DUF6880"/>
    <property type="match status" value="1"/>
</dbReference>
<sequence length="477" mass="52518">MASSKTLNQTNLEALGAQRLAQLLLELVTRDAQAKRRLRLELASVSGSGDVADQIGKRIATIAKAKAFVDWHKVKLLAADIEAQRRAIMDHVAPHDPATALDLLWKLVALARPVFDRCDDSSGQIGSIFATALPDLVPLAAAAKLPTARLADRVFDSVCDNGYGQFDALITLMAPVLGKPGLLLLQGKFEAMASSPSKQQTQAERPMIGYGSGGAIYEDDMEIRRHARTVQTALLEIADALGDVDAFIAQYPVEQRDNPAIAAAIAERLGDAGRTDEAMAAIEHAQAVRQKDGHWPDWDRVRIAILDSLGRTDEAQAERWDRFVTALDAQYLRAYLKRLPDFDDLDAEKKALAHVRAFPSLSHALHFLLAWPDIEGAAAMMLARADELDGDPYELLNHAAEALESRHPLAATLALRTMVDFALERARVKRYPHAARHLESCAHLARRIDDYGNHPDHETYVAALQAQHGRKRGFWED</sequence>
<dbReference type="RefSeq" id="WP_119749428.1">
    <property type="nucleotide sequence ID" value="NZ_QVRA01000025.1"/>
</dbReference>
<proteinExistence type="predicted"/>
<keyword evidence="2" id="KW-1185">Reference proteome</keyword>
<protein>
    <submittedName>
        <fullName evidence="1">Uncharacterized protein</fullName>
    </submittedName>
</protein>
<dbReference type="Proteomes" id="UP000283469">
    <property type="component" value="Unassembled WGS sequence"/>
</dbReference>
<dbReference type="InterPro" id="IPR049245">
    <property type="entry name" value="DUF6880"/>
</dbReference>
<dbReference type="AlphaFoldDB" id="A0A418YMY2"/>
<accession>A0A418YMY2</accession>
<evidence type="ECO:0000313" key="2">
    <source>
        <dbReference type="Proteomes" id="UP000283469"/>
    </source>
</evidence>
<dbReference type="EMBL" id="QVRA01000025">
    <property type="protein sequence ID" value="RJG52556.1"/>
    <property type="molecule type" value="Genomic_DNA"/>
</dbReference>
<organism evidence="1 2">
    <name type="scientific">Sphingobium terrigena</name>
    <dbReference type="NCBI Taxonomy" id="2304063"/>
    <lineage>
        <taxon>Bacteria</taxon>
        <taxon>Pseudomonadati</taxon>
        <taxon>Pseudomonadota</taxon>
        <taxon>Alphaproteobacteria</taxon>
        <taxon>Sphingomonadales</taxon>
        <taxon>Sphingomonadaceae</taxon>
        <taxon>Sphingobium</taxon>
    </lineage>
</organism>
<dbReference type="OrthoDB" id="7183688at2"/>
<gene>
    <name evidence="1" type="ORF">D0Z70_19775</name>
</gene>